<evidence type="ECO:0000256" key="6">
    <source>
        <dbReference type="ARBA" id="ARBA00022840"/>
    </source>
</evidence>
<dbReference type="PANTHER" id="PTHR11933:SF5">
    <property type="entry name" value="MITOCHONDRIAL TRNA-SPECIFIC 2-THIOURIDYLASE 1"/>
    <property type="match status" value="1"/>
</dbReference>
<dbReference type="Pfam" id="PF20259">
    <property type="entry name" value="tRNA_Me_trans_M"/>
    <property type="match status" value="1"/>
</dbReference>
<dbReference type="Gene3D" id="2.40.30.10">
    <property type="entry name" value="Translation factors"/>
    <property type="match status" value="1"/>
</dbReference>
<feature type="domain" description="tRNA-specific 2-thiouridylase MnmA-like C-terminal" evidence="10">
    <location>
        <begin position="272"/>
        <end position="329"/>
    </location>
</feature>
<dbReference type="GO" id="GO:0000049">
    <property type="term" value="F:tRNA binding"/>
    <property type="evidence" value="ECO:0007669"/>
    <property type="project" value="UniProtKB-KW"/>
</dbReference>
<dbReference type="PATRIC" id="fig|1635277.3.peg.766"/>
<dbReference type="InterPro" id="IPR004506">
    <property type="entry name" value="MnmA-like"/>
</dbReference>
<keyword evidence="8" id="KW-1015">Disulfide bond</keyword>
<evidence type="ECO:0000256" key="3">
    <source>
        <dbReference type="ARBA" id="ARBA00022679"/>
    </source>
</evidence>
<name>A0A101I3F5_UNCT6</name>
<dbReference type="EMBL" id="LGGX01000007">
    <property type="protein sequence ID" value="KUK87195.1"/>
    <property type="molecule type" value="Genomic_DNA"/>
</dbReference>
<accession>A0A101I3F5</accession>
<evidence type="ECO:0000256" key="4">
    <source>
        <dbReference type="ARBA" id="ARBA00022694"/>
    </source>
</evidence>
<evidence type="ECO:0000256" key="2">
    <source>
        <dbReference type="ARBA" id="ARBA00022555"/>
    </source>
</evidence>
<dbReference type="Gene3D" id="3.40.50.620">
    <property type="entry name" value="HUPs"/>
    <property type="match status" value="1"/>
</dbReference>
<dbReference type="Proteomes" id="UP000053467">
    <property type="component" value="Unassembled WGS sequence"/>
</dbReference>
<dbReference type="InterPro" id="IPR046884">
    <property type="entry name" value="MnmA-like_central"/>
</dbReference>
<evidence type="ECO:0000259" key="11">
    <source>
        <dbReference type="Pfam" id="PF20259"/>
    </source>
</evidence>
<evidence type="ECO:0000256" key="7">
    <source>
        <dbReference type="ARBA" id="ARBA00022884"/>
    </source>
</evidence>
<keyword evidence="5" id="KW-0547">Nucleotide-binding</keyword>
<dbReference type="InterPro" id="IPR046885">
    <property type="entry name" value="MnmA-like_C"/>
</dbReference>
<dbReference type="Pfam" id="PF20258">
    <property type="entry name" value="tRNA_Me_trans_C"/>
    <property type="match status" value="1"/>
</dbReference>
<dbReference type="GO" id="GO:0002143">
    <property type="term" value="P:tRNA wobble position uridine thiolation"/>
    <property type="evidence" value="ECO:0007669"/>
    <property type="project" value="TreeGrafter"/>
</dbReference>
<comment type="catalytic activity">
    <reaction evidence="9">
        <text>S-sulfanyl-L-cysteinyl-[protein] + uridine(34) in tRNA + AH2 + ATP = 2-thiouridine(34) in tRNA + L-cysteinyl-[protein] + A + AMP + diphosphate + H(+)</text>
        <dbReference type="Rhea" id="RHEA:47032"/>
        <dbReference type="Rhea" id="RHEA-COMP:10131"/>
        <dbReference type="Rhea" id="RHEA-COMP:11726"/>
        <dbReference type="Rhea" id="RHEA-COMP:11727"/>
        <dbReference type="Rhea" id="RHEA-COMP:11728"/>
        <dbReference type="ChEBI" id="CHEBI:13193"/>
        <dbReference type="ChEBI" id="CHEBI:15378"/>
        <dbReference type="ChEBI" id="CHEBI:17499"/>
        <dbReference type="ChEBI" id="CHEBI:29950"/>
        <dbReference type="ChEBI" id="CHEBI:30616"/>
        <dbReference type="ChEBI" id="CHEBI:33019"/>
        <dbReference type="ChEBI" id="CHEBI:61963"/>
        <dbReference type="ChEBI" id="CHEBI:65315"/>
        <dbReference type="ChEBI" id="CHEBI:87170"/>
        <dbReference type="ChEBI" id="CHEBI:456215"/>
        <dbReference type="EC" id="2.8.1.13"/>
    </reaction>
</comment>
<dbReference type="GO" id="GO:0005524">
    <property type="term" value="F:ATP binding"/>
    <property type="evidence" value="ECO:0007669"/>
    <property type="project" value="UniProtKB-KW"/>
</dbReference>
<evidence type="ECO:0000313" key="13">
    <source>
        <dbReference type="Proteomes" id="UP000053467"/>
    </source>
</evidence>
<evidence type="ECO:0000256" key="8">
    <source>
        <dbReference type="ARBA" id="ARBA00023157"/>
    </source>
</evidence>
<gene>
    <name evidence="12" type="ORF">XE03_0991</name>
</gene>
<dbReference type="Gene3D" id="2.30.30.280">
    <property type="entry name" value="Adenine nucleotide alpha hydrolases-like domains"/>
    <property type="match status" value="1"/>
</dbReference>
<dbReference type="SUPFAM" id="SSF52402">
    <property type="entry name" value="Adenine nucleotide alpha hydrolases-like"/>
    <property type="match status" value="1"/>
</dbReference>
<dbReference type="Pfam" id="PF03054">
    <property type="entry name" value="tRNA_Me_trans"/>
    <property type="match status" value="1"/>
</dbReference>
<evidence type="ECO:0000259" key="10">
    <source>
        <dbReference type="Pfam" id="PF20258"/>
    </source>
</evidence>
<protein>
    <recommendedName>
        <fullName evidence="1">tRNA-uridine 2-sulfurtransferase</fullName>
        <ecNumber evidence="1">2.8.1.13</ecNumber>
    </recommendedName>
</protein>
<dbReference type="PANTHER" id="PTHR11933">
    <property type="entry name" value="TRNA 5-METHYLAMINOMETHYL-2-THIOURIDYLATE -METHYLTRANSFERASE"/>
    <property type="match status" value="1"/>
</dbReference>
<dbReference type="GO" id="GO:0103016">
    <property type="term" value="F:tRNA-uridine 2-sulfurtransferase activity"/>
    <property type="evidence" value="ECO:0007669"/>
    <property type="project" value="UniProtKB-EC"/>
</dbReference>
<keyword evidence="4" id="KW-0819">tRNA processing</keyword>
<dbReference type="InterPro" id="IPR014729">
    <property type="entry name" value="Rossmann-like_a/b/a_fold"/>
</dbReference>
<dbReference type="EC" id="2.8.1.13" evidence="1"/>
<evidence type="ECO:0000256" key="1">
    <source>
        <dbReference type="ARBA" id="ARBA00011949"/>
    </source>
</evidence>
<evidence type="ECO:0000313" key="12">
    <source>
        <dbReference type="EMBL" id="KUK87195.1"/>
    </source>
</evidence>
<evidence type="ECO:0000256" key="9">
    <source>
        <dbReference type="ARBA" id="ARBA00051542"/>
    </source>
</evidence>
<feature type="domain" description="tRNA-specific 2-thiouridylase MnmA-like central" evidence="11">
    <location>
        <begin position="199"/>
        <end position="252"/>
    </location>
</feature>
<keyword evidence="7" id="KW-0694">RNA-binding</keyword>
<reference evidence="13" key="1">
    <citation type="journal article" date="2015" name="MBio">
        <title>Genome-Resolved Metagenomic Analysis Reveals Roles for Candidate Phyla and Other Microbial Community Members in Biogeochemical Transformations in Oil Reservoirs.</title>
        <authorList>
            <person name="Hu P."/>
            <person name="Tom L."/>
            <person name="Singh A."/>
            <person name="Thomas B.C."/>
            <person name="Baker B.J."/>
            <person name="Piceno Y.M."/>
            <person name="Andersen G.L."/>
            <person name="Banfield J.F."/>
        </authorList>
    </citation>
    <scope>NUCLEOTIDE SEQUENCE [LARGE SCALE GENOMIC DNA]</scope>
</reference>
<dbReference type="InterPro" id="IPR023382">
    <property type="entry name" value="MnmA-like_central_sf"/>
</dbReference>
<evidence type="ECO:0000256" key="5">
    <source>
        <dbReference type="ARBA" id="ARBA00022741"/>
    </source>
</evidence>
<sequence length="331" mass="38707">MKKIVVGVSGGVDSLSSVLYFKNLSFEVFPYFLILSEKNLKEKERVVQLYERLGFKLIVEDRRDFFKEKIIDYFIKTYRDGKTPNPCALCNRLVKFPLLVSKMKELGFEKFSTGHYIRVFDGFLYKGKDGKKDQSYYVSTVKKDDLKYFENSNTSFLTKDEIKKFVSSKGLELTLNESQDICFIRDNYINFLNENGFLDEEGDMVDENGNVLKKHSGYFKYTIGQNVKIGGLEEKYFVKSIIPLKNRIVVSKRDDLKLKEFYLTPLEIFSEEREGLKVKIRYRNEEVECEIEDFKSKIKVITKDYIYGLTPGQIGVFYKEDRVVLSGVIEK</sequence>
<dbReference type="AlphaFoldDB" id="A0A101I3F5"/>
<comment type="caution">
    <text evidence="12">The sequence shown here is derived from an EMBL/GenBank/DDBJ whole genome shotgun (WGS) entry which is preliminary data.</text>
</comment>
<keyword evidence="2" id="KW-0820">tRNA-binding</keyword>
<proteinExistence type="predicted"/>
<dbReference type="CDD" id="cd01998">
    <property type="entry name" value="MnmA_TRMU-like"/>
    <property type="match status" value="1"/>
</dbReference>
<organism evidence="12 13">
    <name type="scientific">candidate division TA06 bacterium 34_109</name>
    <dbReference type="NCBI Taxonomy" id="1635277"/>
    <lineage>
        <taxon>Bacteria</taxon>
        <taxon>Bacteria division TA06</taxon>
    </lineage>
</organism>
<keyword evidence="3" id="KW-0808">Transferase</keyword>
<keyword evidence="6" id="KW-0067">ATP-binding</keyword>